<dbReference type="SUPFAM" id="SSF53474">
    <property type="entry name" value="alpha/beta-Hydrolases"/>
    <property type="match status" value="1"/>
</dbReference>
<keyword evidence="4" id="KW-1185">Reference proteome</keyword>
<gene>
    <name evidence="3" type="ORF">V3851_17920</name>
</gene>
<dbReference type="InterPro" id="IPR049492">
    <property type="entry name" value="BD-FAE-like_dom"/>
</dbReference>
<name>A0ABU7VWV8_9BACL</name>
<evidence type="ECO:0000313" key="3">
    <source>
        <dbReference type="EMBL" id="MEF2967711.1"/>
    </source>
</evidence>
<protein>
    <submittedName>
        <fullName evidence="3">Alpha/beta hydrolase</fullName>
    </submittedName>
</protein>
<organism evidence="3 4">
    <name type="scientific">Paenibacillus haidiansis</name>
    <dbReference type="NCBI Taxonomy" id="1574488"/>
    <lineage>
        <taxon>Bacteria</taxon>
        <taxon>Bacillati</taxon>
        <taxon>Bacillota</taxon>
        <taxon>Bacilli</taxon>
        <taxon>Bacillales</taxon>
        <taxon>Paenibacillaceae</taxon>
        <taxon>Paenibacillus</taxon>
    </lineage>
</organism>
<keyword evidence="1 3" id="KW-0378">Hydrolase</keyword>
<evidence type="ECO:0000259" key="2">
    <source>
        <dbReference type="Pfam" id="PF20434"/>
    </source>
</evidence>
<dbReference type="Pfam" id="PF20434">
    <property type="entry name" value="BD-FAE"/>
    <property type="match status" value="1"/>
</dbReference>
<accession>A0ABU7VWV8</accession>
<evidence type="ECO:0000313" key="4">
    <source>
        <dbReference type="Proteomes" id="UP001306950"/>
    </source>
</evidence>
<comment type="caution">
    <text evidence="3">The sequence shown here is derived from an EMBL/GenBank/DDBJ whole genome shotgun (WGS) entry which is preliminary data.</text>
</comment>
<reference evidence="3 4" key="1">
    <citation type="submission" date="2024-02" db="EMBL/GenBank/DDBJ databases">
        <title>A nitrogen-fixing paenibacillus bacterium.</title>
        <authorList>
            <person name="Zhang W.L."/>
            <person name="Chen S.F."/>
        </authorList>
    </citation>
    <scope>NUCLEOTIDE SEQUENCE [LARGE SCALE GENOMIC DNA]</scope>
    <source>
        <strain evidence="3 4">M1</strain>
    </source>
</reference>
<dbReference type="Proteomes" id="UP001306950">
    <property type="component" value="Unassembled WGS sequence"/>
</dbReference>
<dbReference type="PANTHER" id="PTHR48081:SF6">
    <property type="entry name" value="PEPTIDASE S9 PROLYL OLIGOPEPTIDASE CATALYTIC DOMAIN-CONTAINING PROTEIN"/>
    <property type="match status" value="1"/>
</dbReference>
<dbReference type="GO" id="GO:0016787">
    <property type="term" value="F:hydrolase activity"/>
    <property type="evidence" value="ECO:0007669"/>
    <property type="project" value="UniProtKB-KW"/>
</dbReference>
<dbReference type="InterPro" id="IPR050300">
    <property type="entry name" value="GDXG_lipolytic_enzyme"/>
</dbReference>
<feature type="domain" description="BD-FAE-like" evidence="2">
    <location>
        <begin position="51"/>
        <end position="239"/>
    </location>
</feature>
<evidence type="ECO:0000256" key="1">
    <source>
        <dbReference type="ARBA" id="ARBA00022801"/>
    </source>
</evidence>
<dbReference type="PANTHER" id="PTHR48081">
    <property type="entry name" value="AB HYDROLASE SUPERFAMILY PROTEIN C4A8.06C"/>
    <property type="match status" value="1"/>
</dbReference>
<dbReference type="RefSeq" id="WP_331847925.1">
    <property type="nucleotide sequence ID" value="NZ_JAZHPZ010000009.1"/>
</dbReference>
<proteinExistence type="predicted"/>
<dbReference type="InterPro" id="IPR029058">
    <property type="entry name" value="AB_hydrolase_fold"/>
</dbReference>
<sequence>MSTIINSKANETYPLWEERQIPFFNQAALNDENRDGATITSYLLEDGKAHGAVLVFPGGGYVKRVVHKEGEPIAKFINSLGLHAFVVNYRVHPYPPEISVIDGKRAVKYIRHHAGKFGVIKDKIGLIGFSAGGSVACHVTEFHDVADYAPFDAIDQESARPDCGAFCYAPLSFKEDNIASTDYNRMREMIPDERVLRQYLEKYSCDNNIREDMPPLFLWHTVDDERVPVTATIDFIKQLKQKNQSFECHLFPEGGHGAGIEASRMVPGMSEWPKLYHKWLERIGMLNGE</sequence>
<dbReference type="EMBL" id="JAZHPZ010000009">
    <property type="protein sequence ID" value="MEF2967711.1"/>
    <property type="molecule type" value="Genomic_DNA"/>
</dbReference>
<dbReference type="Gene3D" id="3.40.50.1820">
    <property type="entry name" value="alpha/beta hydrolase"/>
    <property type="match status" value="1"/>
</dbReference>